<dbReference type="PATRIC" id="fig|1299326.3.peg.6591"/>
<accession>X7XQ35</accession>
<proteinExistence type="predicted"/>
<dbReference type="EMBL" id="JAOA01000036">
    <property type="protein sequence ID" value="ETZ96928.1"/>
    <property type="molecule type" value="Genomic_DNA"/>
</dbReference>
<dbReference type="Proteomes" id="UP000020561">
    <property type="component" value="Unassembled WGS sequence"/>
</dbReference>
<gene>
    <name evidence="2" type="ORF">I545_6866</name>
</gene>
<reference evidence="2 3" key="1">
    <citation type="submission" date="2013-12" db="EMBL/GenBank/DDBJ databases">
        <authorList>
            <person name="Brown-Elliot B."/>
            <person name="Wallace R."/>
            <person name="Lenaerts A."/>
            <person name="Ordway D."/>
            <person name="DeGroote M.A."/>
            <person name="Parker T."/>
            <person name="Sizemore C."/>
            <person name="Tallon L.J."/>
            <person name="Sadzewicz L.K."/>
            <person name="Sengamalay N."/>
            <person name="Fraser C.M."/>
            <person name="Hine E."/>
            <person name="Shefchek K.A."/>
            <person name="Das S.P."/>
            <person name="Tettelin H."/>
        </authorList>
    </citation>
    <scope>NUCLEOTIDE SEQUENCE [LARGE SCALE GENOMIC DNA]</scope>
    <source>
        <strain evidence="2 3">662</strain>
    </source>
</reference>
<comment type="caution">
    <text evidence="2">The sequence shown here is derived from an EMBL/GenBank/DDBJ whole genome shotgun (WGS) entry which is preliminary data.</text>
</comment>
<feature type="region of interest" description="Disordered" evidence="1">
    <location>
        <begin position="1"/>
        <end position="21"/>
    </location>
</feature>
<sequence length="73" mass="7735">MNRLPGALPAGDASQETTPTRGIPSGLLLNAGIGDTAAAKAFRYIARLRIVTFPMFEIAGPRGRPKSHVMNCL</sequence>
<evidence type="ECO:0000313" key="2">
    <source>
        <dbReference type="EMBL" id="ETZ96928.1"/>
    </source>
</evidence>
<name>X7XQ35_MYCKA</name>
<protein>
    <submittedName>
        <fullName evidence="2">Uncharacterized protein</fullName>
    </submittedName>
</protein>
<dbReference type="AlphaFoldDB" id="X7XQ35"/>
<evidence type="ECO:0000313" key="3">
    <source>
        <dbReference type="Proteomes" id="UP000020561"/>
    </source>
</evidence>
<organism evidence="2 3">
    <name type="scientific">Mycobacterium kansasii 662</name>
    <dbReference type="NCBI Taxonomy" id="1299326"/>
    <lineage>
        <taxon>Bacteria</taxon>
        <taxon>Bacillati</taxon>
        <taxon>Actinomycetota</taxon>
        <taxon>Actinomycetes</taxon>
        <taxon>Mycobacteriales</taxon>
        <taxon>Mycobacteriaceae</taxon>
        <taxon>Mycobacterium</taxon>
    </lineage>
</organism>
<evidence type="ECO:0000256" key="1">
    <source>
        <dbReference type="SAM" id="MobiDB-lite"/>
    </source>
</evidence>